<keyword evidence="2" id="KW-0614">Plasmid</keyword>
<evidence type="ECO:0000313" key="3">
    <source>
        <dbReference type="Proteomes" id="UP000830729"/>
    </source>
</evidence>
<proteinExistence type="predicted"/>
<reference evidence="2 3" key="1">
    <citation type="submission" date="2022-04" db="EMBL/GenBank/DDBJ databases">
        <title>Diverse halophilic archaea isolated from saline environments.</title>
        <authorList>
            <person name="Cui H.-L."/>
        </authorList>
    </citation>
    <scope>NUCLEOTIDE SEQUENCE [LARGE SCALE GENOMIC DNA]</scope>
    <source>
        <strain evidence="2 3">XZYJT49</strain>
        <plasmid evidence="2 3">unnamed4</plasmid>
    </source>
</reference>
<evidence type="ECO:0000313" key="2">
    <source>
        <dbReference type="EMBL" id="UPV77184.1"/>
    </source>
</evidence>
<feature type="transmembrane region" description="Helical" evidence="1">
    <location>
        <begin position="127"/>
        <end position="147"/>
    </location>
</feature>
<dbReference type="AlphaFoldDB" id="A0A8U0I3I8"/>
<feature type="transmembrane region" description="Helical" evidence="1">
    <location>
        <begin position="153"/>
        <end position="181"/>
    </location>
</feature>
<organism evidence="2 3">
    <name type="scientific">Halorussus limi</name>
    <dbReference type="NCBI Taxonomy" id="2938695"/>
    <lineage>
        <taxon>Archaea</taxon>
        <taxon>Methanobacteriati</taxon>
        <taxon>Methanobacteriota</taxon>
        <taxon>Stenosarchaea group</taxon>
        <taxon>Halobacteria</taxon>
        <taxon>Halobacteriales</taxon>
        <taxon>Haladaptataceae</taxon>
        <taxon>Halorussus</taxon>
    </lineage>
</organism>
<dbReference type="EMBL" id="CP096663">
    <property type="protein sequence ID" value="UPV77184.1"/>
    <property type="molecule type" value="Genomic_DNA"/>
</dbReference>
<name>A0A8U0I3I8_9EURY</name>
<keyword evidence="1" id="KW-0812">Transmembrane</keyword>
<sequence>MAQTTESTRGKSTAFTTDVELTNLVVIAGLTAVLFAGALAIGEGLGEIPPDIDWKAFFVVYTVIAFVPWGTPTIAAAVGATLAEGILDFFEGIEPDEPFGWTGYVVGFTVAGYFMKDPSNKVKLTIGAVLGAFIQFAIEGLSLILVSGDAMSVYLTALAGNTVTHGIILGAIPLIPVVSALQGRMKRMMAPAAQQSN</sequence>
<dbReference type="GeneID" id="73047393"/>
<dbReference type="RefSeq" id="WP_248653208.1">
    <property type="nucleotide sequence ID" value="NZ_CP096663.1"/>
</dbReference>
<keyword evidence="1" id="KW-0472">Membrane</keyword>
<gene>
    <name evidence="2" type="ORF">M0R89_22695</name>
</gene>
<feature type="transmembrane region" description="Helical" evidence="1">
    <location>
        <begin position="24"/>
        <end position="45"/>
    </location>
</feature>
<keyword evidence="3" id="KW-1185">Reference proteome</keyword>
<protein>
    <submittedName>
        <fullName evidence="2">Uncharacterized protein</fullName>
    </submittedName>
</protein>
<dbReference type="Proteomes" id="UP000830729">
    <property type="component" value="Plasmid unnamed4"/>
</dbReference>
<feature type="transmembrane region" description="Helical" evidence="1">
    <location>
        <begin position="57"/>
        <end position="78"/>
    </location>
</feature>
<keyword evidence="1" id="KW-1133">Transmembrane helix</keyword>
<evidence type="ECO:0000256" key="1">
    <source>
        <dbReference type="SAM" id="Phobius"/>
    </source>
</evidence>
<accession>A0A8U0I3I8</accession>
<dbReference type="KEGG" id="halx:M0R89_22695"/>
<geneLocation type="plasmid" evidence="2 3">
    <name>unnamed4</name>
</geneLocation>